<comment type="caution">
    <text evidence="18">The sequence shown here is derived from an EMBL/GenBank/DDBJ whole genome shotgun (WGS) entry which is preliminary data.</text>
</comment>
<keyword evidence="10" id="KW-0169">Cobalamin biosynthesis</keyword>
<evidence type="ECO:0000256" key="4">
    <source>
        <dbReference type="ARBA" id="ARBA00003889"/>
    </source>
</evidence>
<dbReference type="SUPFAM" id="SSF52540">
    <property type="entry name" value="P-loop containing nucleoside triphosphate hydrolases"/>
    <property type="match status" value="1"/>
</dbReference>
<gene>
    <name evidence="18" type="primary">cobP</name>
    <name evidence="18" type="ORF">alecur_19</name>
</gene>
<evidence type="ECO:0000313" key="19">
    <source>
        <dbReference type="Proteomes" id="UP000229529"/>
    </source>
</evidence>
<evidence type="ECO:0000256" key="16">
    <source>
        <dbReference type="ARBA" id="ARBA00029570"/>
    </source>
</evidence>
<name>A0ABX4MHQ0_9HYPH</name>
<keyword evidence="11 18" id="KW-0808">Transferase</keyword>
<comment type="function">
    <text evidence="4">Catalyzes ATP-dependent phosphorylation of adenosylcobinamide and addition of GMP to adenosylcobinamide phosphate.</text>
</comment>
<evidence type="ECO:0000256" key="8">
    <source>
        <dbReference type="ARBA" id="ARBA00012016"/>
    </source>
</evidence>
<evidence type="ECO:0000256" key="14">
    <source>
        <dbReference type="ARBA" id="ARBA00022840"/>
    </source>
</evidence>
<dbReference type="PANTHER" id="PTHR34848:SF1">
    <property type="entry name" value="BIFUNCTIONAL ADENOSYLCOBALAMIN BIOSYNTHESIS PROTEIN COBU"/>
    <property type="match status" value="1"/>
</dbReference>
<evidence type="ECO:0000256" key="10">
    <source>
        <dbReference type="ARBA" id="ARBA00022573"/>
    </source>
</evidence>
<dbReference type="InterPro" id="IPR027417">
    <property type="entry name" value="P-loop_NTPase"/>
</dbReference>
<evidence type="ECO:0000256" key="5">
    <source>
        <dbReference type="ARBA" id="ARBA00004692"/>
    </source>
</evidence>
<keyword evidence="14" id="KW-0067">ATP-binding</keyword>
<dbReference type="GO" id="GO:0043752">
    <property type="term" value="F:adenosylcobinamide kinase activity"/>
    <property type="evidence" value="ECO:0007669"/>
    <property type="project" value="UniProtKB-EC"/>
</dbReference>
<comment type="catalytic activity">
    <reaction evidence="1">
        <text>adenosylcob(III)inamide + ATP = adenosylcob(III)inamide phosphate + ADP + H(+)</text>
        <dbReference type="Rhea" id="RHEA:15769"/>
        <dbReference type="ChEBI" id="CHEBI:2480"/>
        <dbReference type="ChEBI" id="CHEBI:15378"/>
        <dbReference type="ChEBI" id="CHEBI:30616"/>
        <dbReference type="ChEBI" id="CHEBI:58502"/>
        <dbReference type="ChEBI" id="CHEBI:456216"/>
        <dbReference type="EC" id="2.7.1.156"/>
    </reaction>
</comment>
<comment type="pathway">
    <text evidence="6">Cofactor biosynthesis; adenosylcobalamin biosynthesis; adenosylcobalamin from cob(II)yrinate a,c-diamide: step 5/7.</text>
</comment>
<accession>A0ABX4MHQ0</accession>
<evidence type="ECO:0000256" key="17">
    <source>
        <dbReference type="ARBA" id="ARBA00030571"/>
    </source>
</evidence>
<keyword evidence="15" id="KW-0342">GTP-binding</keyword>
<dbReference type="InterPro" id="IPR003203">
    <property type="entry name" value="CobU/CobP"/>
</dbReference>
<evidence type="ECO:0000256" key="12">
    <source>
        <dbReference type="ARBA" id="ARBA00022741"/>
    </source>
</evidence>
<evidence type="ECO:0000256" key="6">
    <source>
        <dbReference type="ARBA" id="ARBA00005159"/>
    </source>
</evidence>
<comment type="pathway">
    <text evidence="5">Cofactor biosynthesis; adenosylcobalamin biosynthesis; adenosylcobalamin from cob(II)yrinate a,c-diamide: step 6/7.</text>
</comment>
<dbReference type="EC" id="2.7.7.62" evidence="9"/>
<proteinExistence type="inferred from homology"/>
<keyword evidence="19" id="KW-1185">Reference proteome</keyword>
<dbReference type="Gene3D" id="3.40.50.300">
    <property type="entry name" value="P-loop containing nucleotide triphosphate hydrolases"/>
    <property type="match status" value="1"/>
</dbReference>
<evidence type="ECO:0000256" key="3">
    <source>
        <dbReference type="ARBA" id="ARBA00001522"/>
    </source>
</evidence>
<sequence>MIIKHNKVIIIGLPRTGKSRIIRSICRNLRTLYVVTNPIYIKNKMVHHIKYKPDNWSVYEESTNLTTIIKLINKGTIVIIDDIATWLANIMVLKSNCYNEIDQLLMILKKVGNWIIITNQQDKCVNSNQLNTRFIRLLENTNQQLTLIANQIYISVAGFGLRLK</sequence>
<dbReference type="Pfam" id="PF02283">
    <property type="entry name" value="CobU"/>
    <property type="match status" value="1"/>
</dbReference>
<evidence type="ECO:0000313" key="18">
    <source>
        <dbReference type="EMBL" id="PIM96597.1"/>
    </source>
</evidence>
<evidence type="ECO:0000256" key="11">
    <source>
        <dbReference type="ARBA" id="ARBA00022679"/>
    </source>
</evidence>
<evidence type="ECO:0000256" key="13">
    <source>
        <dbReference type="ARBA" id="ARBA00022777"/>
    </source>
</evidence>
<dbReference type="Proteomes" id="UP000229529">
    <property type="component" value="Unassembled WGS sequence"/>
</dbReference>
<evidence type="ECO:0000256" key="2">
    <source>
        <dbReference type="ARBA" id="ARBA00000711"/>
    </source>
</evidence>
<evidence type="ECO:0000256" key="1">
    <source>
        <dbReference type="ARBA" id="ARBA00000312"/>
    </source>
</evidence>
<dbReference type="EC" id="2.7.1.156" evidence="8"/>
<protein>
    <recommendedName>
        <fullName evidence="16">Adenosylcobinamide kinase</fullName>
        <ecNumber evidence="8">2.7.1.156</ecNumber>
        <ecNumber evidence="9">2.7.7.62</ecNumber>
    </recommendedName>
    <alternativeName>
        <fullName evidence="17">Adenosylcobinamide-phosphate guanylyltransferase</fullName>
    </alternativeName>
</protein>
<reference evidence="18" key="1">
    <citation type="submission" date="2017-09" db="EMBL/GenBank/DDBJ databases">
        <authorList>
            <person name="Campbell M.A."/>
            <person name="Lukasik P."/>
            <person name="Simon C."/>
            <person name="McCutcheon J.P."/>
        </authorList>
    </citation>
    <scope>NUCLEOTIDE SEQUENCE [LARGE SCALE GENOMIC DNA]</scope>
    <source>
        <strain evidence="18">ALECUR</strain>
    </source>
</reference>
<evidence type="ECO:0000256" key="9">
    <source>
        <dbReference type="ARBA" id="ARBA00012523"/>
    </source>
</evidence>
<organism evidence="18 19">
    <name type="scientific">Candidatus Hodgkinia cicadicola</name>
    <dbReference type="NCBI Taxonomy" id="573658"/>
    <lineage>
        <taxon>Bacteria</taxon>
        <taxon>Pseudomonadati</taxon>
        <taxon>Pseudomonadota</taxon>
        <taxon>Alphaproteobacteria</taxon>
        <taxon>Hyphomicrobiales</taxon>
        <taxon>Candidatus Hodgkinia</taxon>
    </lineage>
</organism>
<evidence type="ECO:0000256" key="7">
    <source>
        <dbReference type="ARBA" id="ARBA00007490"/>
    </source>
</evidence>
<keyword evidence="12" id="KW-0547">Nucleotide-binding</keyword>
<comment type="catalytic activity">
    <reaction evidence="2">
        <text>adenosylcob(III)inamide phosphate + GTP + H(+) = adenosylcob(III)inamide-GDP + diphosphate</text>
        <dbReference type="Rhea" id="RHEA:22712"/>
        <dbReference type="ChEBI" id="CHEBI:15378"/>
        <dbReference type="ChEBI" id="CHEBI:33019"/>
        <dbReference type="ChEBI" id="CHEBI:37565"/>
        <dbReference type="ChEBI" id="CHEBI:58502"/>
        <dbReference type="ChEBI" id="CHEBI:60487"/>
        <dbReference type="EC" id="2.7.7.62"/>
    </reaction>
</comment>
<comment type="similarity">
    <text evidence="7">Belongs to the CobU/CobP family.</text>
</comment>
<dbReference type="PANTHER" id="PTHR34848">
    <property type="match status" value="1"/>
</dbReference>
<evidence type="ECO:0000256" key="15">
    <source>
        <dbReference type="ARBA" id="ARBA00023134"/>
    </source>
</evidence>
<dbReference type="EMBL" id="NXGS01000006">
    <property type="protein sequence ID" value="PIM96597.1"/>
    <property type="molecule type" value="Genomic_DNA"/>
</dbReference>
<comment type="catalytic activity">
    <reaction evidence="3">
        <text>adenosylcob(III)inamide + GTP = adenosylcob(III)inamide phosphate + GDP + H(+)</text>
        <dbReference type="Rhea" id="RHEA:15765"/>
        <dbReference type="ChEBI" id="CHEBI:2480"/>
        <dbReference type="ChEBI" id="CHEBI:15378"/>
        <dbReference type="ChEBI" id="CHEBI:37565"/>
        <dbReference type="ChEBI" id="CHEBI:58189"/>
        <dbReference type="ChEBI" id="CHEBI:58502"/>
        <dbReference type="EC" id="2.7.1.156"/>
    </reaction>
</comment>
<keyword evidence="13 18" id="KW-0418">Kinase</keyword>